<dbReference type="PANTHER" id="PTHR33096:SF1">
    <property type="entry name" value="CXC1-LIKE CYSTEINE CLUSTER ASSOCIATED WITH KDZ TRANSPOSASES DOMAIN-CONTAINING PROTEIN"/>
    <property type="match status" value="1"/>
</dbReference>
<dbReference type="STRING" id="139420.A0A371CLN2"/>
<name>A0A371CLN2_9APHY</name>
<evidence type="ECO:0000256" key="1">
    <source>
        <dbReference type="SAM" id="MobiDB-lite"/>
    </source>
</evidence>
<sequence>MDNLVGAYMTWQANLPPPGDVDITEESDASMFDILGVDFFVLAGYLGTAPNSPSVAISFQVFEAYRQYHRVCPRLSIQAHVRALCHLHRVPYWKGLVEQFSNTYDVYLTILHRIDMRARTVLKQDTEEWRMRNACRPCLYTLEDEPALKHSLLVTMDGNQSLKLVDSVFRSGTALADSRTARTDFWLTPEEVDRFKDEVGHAKGDATGSGGGGDAAVEGVEGDDAAPSPEEEVTSICVERWRNAGPEARKKMFALFAVSGVFVCLCRHGHILIMCDMIRSGELMKYALALINKLLEVYGPDILVGYDIGCEFSKTLEHSSLGARAREKRLKCIVPAFHGHSHNRGCQVQFLPLYFEGAGKEDFEGCERLFSESNGLAPGTRLATPFHRHQAIEEFAKFWSQQKHAESGTCVRDWSLTCTDVAAFEILAQKLRITPEDCERYLTEERAYLAKRKTEPPEVAAKVDYRKKDIARIRTRARTTFARYSLVEEEVLQMEEDLDIEIRWLPGSPEYTQGVEELSCRKYRCALDHLERLVIQRMFELTKLGMSGIGYKMREKIGKALRTRAEAIRNALAEYNRCAAALKPARPQLEWNDIMEMASLAEFDLLRDAREDVREYPWAQRLHRQAMNFHFNLKRAREEIDRLNVEIPRLFTSLIDRHLDLKRAIASTTLTDPALACELELRWEYEDRVSARIAARLYLTSQLKGFTGTLAAGRRLVQAYIYANVTCLQYDRMCGM</sequence>
<dbReference type="OrthoDB" id="3251205at2759"/>
<dbReference type="AlphaFoldDB" id="A0A371CLN2"/>
<feature type="region of interest" description="Disordered" evidence="1">
    <location>
        <begin position="200"/>
        <end position="230"/>
    </location>
</feature>
<organism evidence="2 3">
    <name type="scientific">Lentinus brumalis</name>
    <dbReference type="NCBI Taxonomy" id="2498619"/>
    <lineage>
        <taxon>Eukaryota</taxon>
        <taxon>Fungi</taxon>
        <taxon>Dikarya</taxon>
        <taxon>Basidiomycota</taxon>
        <taxon>Agaricomycotina</taxon>
        <taxon>Agaricomycetes</taxon>
        <taxon>Polyporales</taxon>
        <taxon>Polyporaceae</taxon>
        <taxon>Lentinus</taxon>
    </lineage>
</organism>
<dbReference type="InterPro" id="IPR040521">
    <property type="entry name" value="KDZ"/>
</dbReference>
<evidence type="ECO:0000313" key="3">
    <source>
        <dbReference type="Proteomes" id="UP000256964"/>
    </source>
</evidence>
<evidence type="ECO:0000313" key="2">
    <source>
        <dbReference type="EMBL" id="RDX41191.1"/>
    </source>
</evidence>
<protein>
    <recommendedName>
        <fullName evidence="4">CxC1-like cysteine cluster associated with KDZ transposases domain-containing protein</fullName>
    </recommendedName>
</protein>
<dbReference type="PANTHER" id="PTHR33096">
    <property type="entry name" value="CXC2 DOMAIN-CONTAINING PROTEIN"/>
    <property type="match status" value="1"/>
</dbReference>
<keyword evidence="3" id="KW-1185">Reference proteome</keyword>
<feature type="compositionally biased region" description="Acidic residues" evidence="1">
    <location>
        <begin position="220"/>
        <end position="230"/>
    </location>
</feature>
<proteinExistence type="predicted"/>
<dbReference type="Pfam" id="PF18758">
    <property type="entry name" value="KDZ"/>
    <property type="match status" value="1"/>
</dbReference>
<dbReference type="Proteomes" id="UP000256964">
    <property type="component" value="Unassembled WGS sequence"/>
</dbReference>
<reference evidence="2 3" key="1">
    <citation type="journal article" date="2018" name="Biotechnol. Biofuels">
        <title>Integrative visual omics of the white-rot fungus Polyporus brumalis exposes the biotechnological potential of its oxidative enzymes for delignifying raw plant biomass.</title>
        <authorList>
            <person name="Miyauchi S."/>
            <person name="Rancon A."/>
            <person name="Drula E."/>
            <person name="Hage H."/>
            <person name="Chaduli D."/>
            <person name="Favel A."/>
            <person name="Grisel S."/>
            <person name="Henrissat B."/>
            <person name="Herpoel-Gimbert I."/>
            <person name="Ruiz-Duenas F.J."/>
            <person name="Chevret D."/>
            <person name="Hainaut M."/>
            <person name="Lin J."/>
            <person name="Wang M."/>
            <person name="Pangilinan J."/>
            <person name="Lipzen A."/>
            <person name="Lesage-Meessen L."/>
            <person name="Navarro D."/>
            <person name="Riley R."/>
            <person name="Grigoriev I.V."/>
            <person name="Zhou S."/>
            <person name="Raouche S."/>
            <person name="Rosso M.N."/>
        </authorList>
    </citation>
    <scope>NUCLEOTIDE SEQUENCE [LARGE SCALE GENOMIC DNA]</scope>
    <source>
        <strain evidence="2 3">BRFM 1820</strain>
    </source>
</reference>
<gene>
    <name evidence="2" type="ORF">OH76DRAFT_1459247</name>
</gene>
<dbReference type="EMBL" id="KZ857520">
    <property type="protein sequence ID" value="RDX41191.1"/>
    <property type="molecule type" value="Genomic_DNA"/>
</dbReference>
<evidence type="ECO:0008006" key="4">
    <source>
        <dbReference type="Google" id="ProtNLM"/>
    </source>
</evidence>
<accession>A0A371CLN2</accession>